<dbReference type="InterPro" id="IPR029044">
    <property type="entry name" value="Nucleotide-diphossugar_trans"/>
</dbReference>
<protein>
    <recommendedName>
        <fullName evidence="1">Glycosyltransferase 2-like domain-containing protein</fullName>
    </recommendedName>
</protein>
<evidence type="ECO:0000313" key="2">
    <source>
        <dbReference type="EMBL" id="GMK43426.1"/>
    </source>
</evidence>
<evidence type="ECO:0000259" key="1">
    <source>
        <dbReference type="Pfam" id="PF00535"/>
    </source>
</evidence>
<comment type="caution">
    <text evidence="2">The sequence shown here is derived from an EMBL/GenBank/DDBJ whole genome shotgun (WGS) entry which is preliminary data.</text>
</comment>
<organism evidence="2 3">
    <name type="scientific">Paenibacillus glycanilyticus</name>
    <dbReference type="NCBI Taxonomy" id="126569"/>
    <lineage>
        <taxon>Bacteria</taxon>
        <taxon>Bacillati</taxon>
        <taxon>Bacillota</taxon>
        <taxon>Bacilli</taxon>
        <taxon>Bacillales</taxon>
        <taxon>Paenibacillaceae</taxon>
        <taxon>Paenibacillus</taxon>
    </lineage>
</organism>
<dbReference type="Gene3D" id="3.90.550.10">
    <property type="entry name" value="Spore Coat Polysaccharide Biosynthesis Protein SpsA, Chain A"/>
    <property type="match status" value="1"/>
</dbReference>
<keyword evidence="3" id="KW-1185">Reference proteome</keyword>
<dbReference type="CDD" id="cd02511">
    <property type="entry name" value="Beta4Glucosyltransferase"/>
    <property type="match status" value="1"/>
</dbReference>
<dbReference type="SUPFAM" id="SSF48452">
    <property type="entry name" value="TPR-like"/>
    <property type="match status" value="1"/>
</dbReference>
<dbReference type="InterPro" id="IPR011990">
    <property type="entry name" value="TPR-like_helical_dom_sf"/>
</dbReference>
<dbReference type="Pfam" id="PF00535">
    <property type="entry name" value="Glycos_transf_2"/>
    <property type="match status" value="1"/>
</dbReference>
<dbReference type="SUPFAM" id="SSF53448">
    <property type="entry name" value="Nucleotide-diphospho-sugar transferases"/>
    <property type="match status" value="1"/>
</dbReference>
<gene>
    <name evidence="2" type="ORF">PghCCS26_05530</name>
</gene>
<reference evidence="2 3" key="1">
    <citation type="submission" date="2023-05" db="EMBL/GenBank/DDBJ databases">
        <title>Draft genome of Paenibacillus sp. CCS26.</title>
        <authorList>
            <person name="Akita H."/>
            <person name="Shinto Y."/>
            <person name="Kimura Z."/>
        </authorList>
    </citation>
    <scope>NUCLEOTIDE SEQUENCE [LARGE SCALE GENOMIC DNA]</scope>
    <source>
        <strain evidence="2 3">CCS26</strain>
    </source>
</reference>
<dbReference type="PANTHER" id="PTHR43630:SF2">
    <property type="entry name" value="GLYCOSYLTRANSFERASE"/>
    <property type="match status" value="1"/>
</dbReference>
<sequence length="620" mass="67146">MEEKLPISLCMIVRDEELFLPDCLAAAAPYCSEIIVADTGSTDRTADIAEAFGAKVLRIAWQDDFALARNAAIQQASQPWILVLDADERLLPLPMEDWRRLLLSDEQCYGYLIEIRSRVEGMGGEEEVSDAVCRLFRNDPRIRFSGAIHEEAATAVSACGEEALRFAPVEVLHEGYRQAVMARRGKKERNKRILLAALNREPENPVLRYAMGTEYFTYGDWERAAEWLEPMVNGEEAAEDAGYLSDIWLKLVHALRALGRLEEAERYARSGLTRYGDFPDLHEAYAAVLMEMDRPGEAGLVLERACLAGIPSARYSSVAGSGSYRTMLAAGYAAERSYNWDRAAEAYAAALEANPGYRPAWERLVVLGTLDSEYRRHWMAAADRAAATGDHRLCRFMLELLADAGLQLEPEASGRLIEGLAVGEAFWSGLLAAQLGDPSAARQRWAQLPDAYPGKGEYLAALAWVDGGRAEPPPAGLAHALLRVRAWPAWLRLCPAAPAPMAAPVPAAPLQWCALLGAAPPVPALAAAQRLRAAAQQGAPARLAAGALHFAAGDMPAAAAQFAAAREAAVQPWVSRAAAAGLAAALAVRARGNAQVPALAAPLLCERELMLRVTSVLYSL</sequence>
<dbReference type="InterPro" id="IPR001173">
    <property type="entry name" value="Glyco_trans_2-like"/>
</dbReference>
<accession>A0ABQ6NEC2</accession>
<dbReference type="Proteomes" id="UP001285921">
    <property type="component" value="Unassembled WGS sequence"/>
</dbReference>
<dbReference type="EMBL" id="BTCL01000002">
    <property type="protein sequence ID" value="GMK43426.1"/>
    <property type="molecule type" value="Genomic_DNA"/>
</dbReference>
<evidence type="ECO:0000313" key="3">
    <source>
        <dbReference type="Proteomes" id="UP001285921"/>
    </source>
</evidence>
<dbReference type="Pfam" id="PF13428">
    <property type="entry name" value="TPR_14"/>
    <property type="match status" value="1"/>
</dbReference>
<proteinExistence type="predicted"/>
<dbReference type="PANTHER" id="PTHR43630">
    <property type="entry name" value="POLY-BETA-1,6-N-ACETYL-D-GLUCOSAMINE SYNTHASE"/>
    <property type="match status" value="1"/>
</dbReference>
<feature type="domain" description="Glycosyltransferase 2-like" evidence="1">
    <location>
        <begin position="8"/>
        <end position="92"/>
    </location>
</feature>
<name>A0ABQ6NEC2_9BACL</name>
<dbReference type="RefSeq" id="WP_317978725.1">
    <property type="nucleotide sequence ID" value="NZ_BTCL01000002.1"/>
</dbReference>
<dbReference type="Gene3D" id="1.25.40.10">
    <property type="entry name" value="Tetratricopeptide repeat domain"/>
    <property type="match status" value="1"/>
</dbReference>